<gene>
    <name evidence="2" type="ORF">CH341_05050</name>
</gene>
<reference evidence="2 3" key="1">
    <citation type="submission" date="2017-07" db="EMBL/GenBank/DDBJ databases">
        <title>Draft Genome Sequences of Select Purple Nonsulfur Bacteria.</title>
        <authorList>
            <person name="Lasarre B."/>
            <person name="Mckinlay J.B."/>
        </authorList>
    </citation>
    <scope>NUCLEOTIDE SEQUENCE [LARGE SCALE GENOMIC DNA]</scope>
    <source>
        <strain evidence="2 3">DSM 5909</strain>
    </source>
</reference>
<evidence type="ECO:0000313" key="2">
    <source>
        <dbReference type="EMBL" id="RAI45207.1"/>
    </source>
</evidence>
<proteinExistence type="predicted"/>
<protein>
    <submittedName>
        <fullName evidence="2">Uncharacterized protein</fullName>
    </submittedName>
</protein>
<feature type="transmembrane region" description="Helical" evidence="1">
    <location>
        <begin position="20"/>
        <end position="37"/>
    </location>
</feature>
<keyword evidence="3" id="KW-1185">Reference proteome</keyword>
<keyword evidence="1" id="KW-0472">Membrane</keyword>
<dbReference type="Proteomes" id="UP000249130">
    <property type="component" value="Unassembled WGS sequence"/>
</dbReference>
<sequence>MAERTERLSVGHTAKETMDYRLIFAAAFVAFLLEAIGRRLLVRVARMSQESGDRSVIAEARAAACKYVPFAFMG</sequence>
<organism evidence="2 3">
    <name type="scientific">Rhodoplanes roseus</name>
    <dbReference type="NCBI Taxonomy" id="29409"/>
    <lineage>
        <taxon>Bacteria</taxon>
        <taxon>Pseudomonadati</taxon>
        <taxon>Pseudomonadota</taxon>
        <taxon>Alphaproteobacteria</taxon>
        <taxon>Hyphomicrobiales</taxon>
        <taxon>Nitrobacteraceae</taxon>
        <taxon>Rhodoplanes</taxon>
    </lineage>
</organism>
<keyword evidence="1" id="KW-1133">Transmembrane helix</keyword>
<dbReference type="OrthoDB" id="7961048at2"/>
<name>A0A327L468_9BRAD</name>
<evidence type="ECO:0000256" key="1">
    <source>
        <dbReference type="SAM" id="Phobius"/>
    </source>
</evidence>
<comment type="caution">
    <text evidence="2">The sequence shown here is derived from an EMBL/GenBank/DDBJ whole genome shotgun (WGS) entry which is preliminary data.</text>
</comment>
<keyword evidence="1" id="KW-0812">Transmembrane</keyword>
<evidence type="ECO:0000313" key="3">
    <source>
        <dbReference type="Proteomes" id="UP000249130"/>
    </source>
</evidence>
<dbReference type="EMBL" id="NPEX01000021">
    <property type="protein sequence ID" value="RAI45207.1"/>
    <property type="molecule type" value="Genomic_DNA"/>
</dbReference>
<dbReference type="AlphaFoldDB" id="A0A327L468"/>
<dbReference type="RefSeq" id="WP_111417948.1">
    <property type="nucleotide sequence ID" value="NZ_NPEX01000021.1"/>
</dbReference>
<accession>A0A327L468</accession>